<evidence type="ECO:0000313" key="4">
    <source>
        <dbReference type="EMBL" id="GFO40633.1"/>
    </source>
</evidence>
<dbReference type="AlphaFoldDB" id="A0AAV4D8R9"/>
<accession>A0AAV4D8R9</accession>
<dbReference type="EMBL" id="BLXT01007625">
    <property type="protein sequence ID" value="GFO40633.1"/>
    <property type="molecule type" value="Genomic_DNA"/>
</dbReference>
<dbReference type="PANTHER" id="PTHR19134:SF449">
    <property type="entry name" value="TYROSINE-PROTEIN PHOSPHATASE 1"/>
    <property type="match status" value="1"/>
</dbReference>
<feature type="domain" description="Tyrosine-protein phosphatase" evidence="3">
    <location>
        <begin position="369"/>
        <end position="481"/>
    </location>
</feature>
<keyword evidence="2" id="KW-0472">Membrane</keyword>
<evidence type="ECO:0000313" key="5">
    <source>
        <dbReference type="Proteomes" id="UP000735302"/>
    </source>
</evidence>
<name>A0AAV4D8R9_9GAST</name>
<evidence type="ECO:0000256" key="2">
    <source>
        <dbReference type="SAM" id="Phobius"/>
    </source>
</evidence>
<protein>
    <submittedName>
        <fullName evidence="4">Receptor-type tyrosine-protein phosphatase s</fullName>
    </submittedName>
</protein>
<dbReference type="PANTHER" id="PTHR19134">
    <property type="entry name" value="RECEPTOR-TYPE TYROSINE-PROTEIN PHOSPHATASE"/>
    <property type="match status" value="1"/>
</dbReference>
<dbReference type="PROSITE" id="PS50055">
    <property type="entry name" value="TYR_PHOSPHATASE_PTP"/>
    <property type="match status" value="1"/>
</dbReference>
<proteinExistence type="predicted"/>
<dbReference type="SUPFAM" id="SSF52799">
    <property type="entry name" value="(Phosphotyrosine protein) phosphatases II"/>
    <property type="match status" value="1"/>
</dbReference>
<dbReference type="InterPro" id="IPR000742">
    <property type="entry name" value="EGF"/>
</dbReference>
<dbReference type="Gene3D" id="2.170.300.10">
    <property type="entry name" value="Tie2 ligand-binding domain superfamily"/>
    <property type="match status" value="1"/>
</dbReference>
<organism evidence="4 5">
    <name type="scientific">Plakobranchus ocellatus</name>
    <dbReference type="NCBI Taxonomy" id="259542"/>
    <lineage>
        <taxon>Eukaryota</taxon>
        <taxon>Metazoa</taxon>
        <taxon>Spiralia</taxon>
        <taxon>Lophotrochozoa</taxon>
        <taxon>Mollusca</taxon>
        <taxon>Gastropoda</taxon>
        <taxon>Heterobranchia</taxon>
        <taxon>Euthyneura</taxon>
        <taxon>Panpulmonata</taxon>
        <taxon>Sacoglossa</taxon>
        <taxon>Placobranchoidea</taxon>
        <taxon>Plakobranchidae</taxon>
        <taxon>Plakobranchus</taxon>
    </lineage>
</organism>
<dbReference type="Gene3D" id="3.90.190.10">
    <property type="entry name" value="Protein tyrosine phosphatase superfamily"/>
    <property type="match status" value="1"/>
</dbReference>
<feature type="compositionally biased region" description="Low complexity" evidence="1">
    <location>
        <begin position="307"/>
        <end position="322"/>
    </location>
</feature>
<feature type="region of interest" description="Disordered" evidence="1">
    <location>
        <begin position="298"/>
        <end position="327"/>
    </location>
</feature>
<keyword evidence="2" id="KW-1133">Transmembrane helix</keyword>
<keyword evidence="2" id="KW-0812">Transmembrane</keyword>
<keyword evidence="4" id="KW-0675">Receptor</keyword>
<dbReference type="GO" id="GO:0004725">
    <property type="term" value="F:protein tyrosine phosphatase activity"/>
    <property type="evidence" value="ECO:0007669"/>
    <property type="project" value="InterPro"/>
</dbReference>
<dbReference type="InterPro" id="IPR050348">
    <property type="entry name" value="Protein-Tyr_Phosphatase"/>
</dbReference>
<feature type="transmembrane region" description="Helical" evidence="2">
    <location>
        <begin position="265"/>
        <end position="289"/>
    </location>
</feature>
<dbReference type="SMART" id="SM00181">
    <property type="entry name" value="EGF"/>
    <property type="match status" value="2"/>
</dbReference>
<dbReference type="Proteomes" id="UP000735302">
    <property type="component" value="Unassembled WGS sequence"/>
</dbReference>
<evidence type="ECO:0000256" key="1">
    <source>
        <dbReference type="SAM" id="MobiDB-lite"/>
    </source>
</evidence>
<sequence>MIEFVFTTDHILAAQAAVYVNCFQQPGSILLFSIASTLHYDSIAGCCEERLIGFTLEAFKQTSTTVFKYTDPNPTAQQIYTVIVTANITDPINRIRISNSDILTLCEVLVFGETACPPGKFGLECERGCNCVDKNESCFVSTGGCPSGCAASYTGEDCYTQCPEKTFGQDCKENCSSACRDGLCHNVTGVCNQCPPGYIGDFCDEVCSVYMFGDDCRQNCSVYCLDQLCNHQTGVCDNCTMGRRGDFCEVEIAAAQSGDGGDDTAVIGAVVGTILGVIIVTIVVIFFVWRHRRNGSEDKRSVNQEISAATSSNSSTPTSPRRPNAEAKAAISIEEGPDNIYSNVRPGNTAVAVEDLRSYLHNHASDTFLKDQFESVPMANSYSQHEGVSAQTSKKNRYKNILPYDHSRVLLQVDADKKHEDYINASFVKGYNTEDFFIASQAPNSVILNDFVRMLWEKQVDRVVMLTNLIEDRKVRRLWLS</sequence>
<dbReference type="Pfam" id="PF00102">
    <property type="entry name" value="Y_phosphatase"/>
    <property type="match status" value="1"/>
</dbReference>
<keyword evidence="5" id="KW-1185">Reference proteome</keyword>
<comment type="caution">
    <text evidence="4">The sequence shown here is derived from an EMBL/GenBank/DDBJ whole genome shotgun (WGS) entry which is preliminary data.</text>
</comment>
<evidence type="ECO:0000259" key="3">
    <source>
        <dbReference type="PROSITE" id="PS50055"/>
    </source>
</evidence>
<dbReference type="InterPro" id="IPR000242">
    <property type="entry name" value="PTP_cat"/>
</dbReference>
<gene>
    <name evidence="4" type="ORF">PoB_006713800</name>
</gene>
<reference evidence="4 5" key="1">
    <citation type="journal article" date="2021" name="Elife">
        <title>Chloroplast acquisition without the gene transfer in kleptoplastic sea slugs, Plakobranchus ocellatus.</title>
        <authorList>
            <person name="Maeda T."/>
            <person name="Takahashi S."/>
            <person name="Yoshida T."/>
            <person name="Shimamura S."/>
            <person name="Takaki Y."/>
            <person name="Nagai Y."/>
            <person name="Toyoda A."/>
            <person name="Suzuki Y."/>
            <person name="Arimoto A."/>
            <person name="Ishii H."/>
            <person name="Satoh N."/>
            <person name="Nishiyama T."/>
            <person name="Hasebe M."/>
            <person name="Maruyama T."/>
            <person name="Minagawa J."/>
            <person name="Obokata J."/>
            <person name="Shigenobu S."/>
        </authorList>
    </citation>
    <scope>NUCLEOTIDE SEQUENCE [LARGE SCALE GENOMIC DNA]</scope>
</reference>
<dbReference type="InterPro" id="IPR029021">
    <property type="entry name" value="Prot-tyrosine_phosphatase-like"/>
</dbReference>